<protein>
    <submittedName>
        <fullName evidence="3">Uncharacterized protein</fullName>
    </submittedName>
</protein>
<evidence type="ECO:0000256" key="1">
    <source>
        <dbReference type="SAM" id="Coils"/>
    </source>
</evidence>
<proteinExistence type="predicted"/>
<dbReference type="RefSeq" id="WP_282219505.1">
    <property type="nucleotide sequence ID" value="NZ_CP118246.1"/>
</dbReference>
<organism evidence="3 4">
    <name type="scientific">Devosia algicola</name>
    <dbReference type="NCBI Taxonomy" id="3026418"/>
    <lineage>
        <taxon>Bacteria</taxon>
        <taxon>Pseudomonadati</taxon>
        <taxon>Pseudomonadota</taxon>
        <taxon>Alphaproteobacteria</taxon>
        <taxon>Hyphomicrobiales</taxon>
        <taxon>Devosiaceae</taxon>
        <taxon>Devosia</taxon>
    </lineage>
</organism>
<keyword evidence="2" id="KW-0812">Transmembrane</keyword>
<reference evidence="3 4" key="1">
    <citation type="submission" date="2023-02" db="EMBL/GenBank/DDBJ databases">
        <title>Devosia algicola sp. nov., isolated from the phycosphere of marine algae.</title>
        <authorList>
            <person name="Kim J.M."/>
            <person name="Lee J.K."/>
            <person name="Choi B.J."/>
            <person name="Bayburt H."/>
            <person name="Jeon C.O."/>
        </authorList>
    </citation>
    <scope>NUCLEOTIDE SEQUENCE [LARGE SCALE GENOMIC DNA]</scope>
    <source>
        <strain evidence="3 4">G20-9</strain>
    </source>
</reference>
<keyword evidence="2" id="KW-0472">Membrane</keyword>
<sequence length="186" mass="20431">MATHKRTVRSVFVPLSARCAEKSFSGQNSIEKSGNAPSNAKTSCLEAQPRLAPDRDNWTSRIDGTRFWSSIWGVTSVRIAIIAALMMLAPSAASAACFQTVGYDTTSFINGAVDYLVCLHNQQNDALEEHTRALNRQIDTSNQHADLINQNAQRISDLERQNQLLQMQLDALTGLVNAIDGRINAQ</sequence>
<gene>
    <name evidence="3" type="ORF">PSQ19_02560</name>
</gene>
<evidence type="ECO:0000256" key="2">
    <source>
        <dbReference type="SAM" id="Phobius"/>
    </source>
</evidence>
<feature type="transmembrane region" description="Helical" evidence="2">
    <location>
        <begin position="67"/>
        <end position="89"/>
    </location>
</feature>
<dbReference type="EMBL" id="CP118246">
    <property type="protein sequence ID" value="WDR03103.1"/>
    <property type="molecule type" value="Genomic_DNA"/>
</dbReference>
<evidence type="ECO:0000313" key="4">
    <source>
        <dbReference type="Proteomes" id="UP001220530"/>
    </source>
</evidence>
<accession>A0ABY7YPM6</accession>
<keyword evidence="4" id="KW-1185">Reference proteome</keyword>
<evidence type="ECO:0000313" key="3">
    <source>
        <dbReference type="EMBL" id="WDR03103.1"/>
    </source>
</evidence>
<dbReference type="Proteomes" id="UP001220530">
    <property type="component" value="Chromosome"/>
</dbReference>
<feature type="coiled-coil region" evidence="1">
    <location>
        <begin position="148"/>
        <end position="175"/>
    </location>
</feature>
<name>A0ABY7YPM6_9HYPH</name>
<keyword evidence="2" id="KW-1133">Transmembrane helix</keyword>
<keyword evidence="1" id="KW-0175">Coiled coil</keyword>